<keyword evidence="3" id="KW-0143">Chaperone</keyword>
<keyword evidence="4" id="KW-0472">Membrane</keyword>
<keyword evidence="2" id="KW-0067">ATP-binding</keyword>
<evidence type="ECO:0000256" key="3">
    <source>
        <dbReference type="ARBA" id="ARBA00023186"/>
    </source>
</evidence>
<dbReference type="EMBL" id="BSTX01000003">
    <property type="protein sequence ID" value="GLZ80226.1"/>
    <property type="molecule type" value="Genomic_DNA"/>
</dbReference>
<reference evidence="5" key="1">
    <citation type="submission" date="2023-03" db="EMBL/GenBank/DDBJ databases">
        <title>Actinorhabdospora filicis NBRC 111898.</title>
        <authorList>
            <person name="Ichikawa N."/>
            <person name="Sato H."/>
            <person name="Tonouchi N."/>
        </authorList>
    </citation>
    <scope>NUCLEOTIDE SEQUENCE</scope>
    <source>
        <strain evidence="5">NBRC 111898</strain>
    </source>
</reference>
<keyword evidence="6" id="KW-1185">Reference proteome</keyword>
<evidence type="ECO:0000313" key="6">
    <source>
        <dbReference type="Proteomes" id="UP001165079"/>
    </source>
</evidence>
<organism evidence="5 6">
    <name type="scientific">Actinorhabdospora filicis</name>
    <dbReference type="NCBI Taxonomy" id="1785913"/>
    <lineage>
        <taxon>Bacteria</taxon>
        <taxon>Bacillati</taxon>
        <taxon>Actinomycetota</taxon>
        <taxon>Actinomycetes</taxon>
        <taxon>Micromonosporales</taxon>
        <taxon>Micromonosporaceae</taxon>
        <taxon>Actinorhabdospora</taxon>
    </lineage>
</organism>
<evidence type="ECO:0008006" key="7">
    <source>
        <dbReference type="Google" id="ProtNLM"/>
    </source>
</evidence>
<dbReference type="Gene3D" id="3.90.640.10">
    <property type="entry name" value="Actin, Chain A, domain 4"/>
    <property type="match status" value="1"/>
</dbReference>
<name>A0A9W6WC46_9ACTN</name>
<feature type="transmembrane region" description="Helical" evidence="4">
    <location>
        <begin position="360"/>
        <end position="380"/>
    </location>
</feature>
<accession>A0A9W6WC46</accession>
<dbReference type="RefSeq" id="WP_285665350.1">
    <property type="nucleotide sequence ID" value="NZ_BSTX01000003.1"/>
</dbReference>
<sequence>MLSPVLGIDFGTSNTVAVLRRGDGRVEPVLFDGSPLLPSAVFAGDDGRLIVGADALHFGRTRPERLEPHPKRRVDDGSVLLGGTEYRVPELFAAVLRHAGTTAARLEGVRPLVVLTHPAAWGRPRRDVLLRAAHEAGLPEPVLVPEPVAAVAYHGRDLDAGSHIVVCDLGGGTFDAAVLRRETHGHTLLGVTGLDDLGGVDLDEALSVHTGRRVAAEDMRAARERLSRHQTVDLPGGGHLTRAELERVAEPHLRRAVEATTGLLGGLPVTAVYLVGGGARTPLLGTLLHRALGRAPVLADAVEQVVALGAVMGVEARPASRAPSYEPLAYIEPVDIDPGDPLLPGPEEEAERVRRSQATIAGVVGLLALAAITLIVWIALL</sequence>
<dbReference type="GO" id="GO:0140662">
    <property type="term" value="F:ATP-dependent protein folding chaperone"/>
    <property type="evidence" value="ECO:0007669"/>
    <property type="project" value="InterPro"/>
</dbReference>
<dbReference type="Proteomes" id="UP001165079">
    <property type="component" value="Unassembled WGS sequence"/>
</dbReference>
<dbReference type="InterPro" id="IPR013126">
    <property type="entry name" value="Hsp_70_fam"/>
</dbReference>
<evidence type="ECO:0000256" key="1">
    <source>
        <dbReference type="ARBA" id="ARBA00022741"/>
    </source>
</evidence>
<dbReference type="PANTHER" id="PTHR42749:SF1">
    <property type="entry name" value="CELL SHAPE-DETERMINING PROTEIN MREB"/>
    <property type="match status" value="1"/>
</dbReference>
<evidence type="ECO:0000256" key="4">
    <source>
        <dbReference type="SAM" id="Phobius"/>
    </source>
</evidence>
<dbReference type="Gene3D" id="3.30.420.40">
    <property type="match status" value="2"/>
</dbReference>
<evidence type="ECO:0000256" key="2">
    <source>
        <dbReference type="ARBA" id="ARBA00022840"/>
    </source>
</evidence>
<protein>
    <recommendedName>
        <fullName evidence="7">Hsp70 family protein</fullName>
    </recommendedName>
</protein>
<gene>
    <name evidence="5" type="ORF">Afil01_50330</name>
</gene>
<dbReference type="PANTHER" id="PTHR42749">
    <property type="entry name" value="CELL SHAPE-DETERMINING PROTEIN MREB"/>
    <property type="match status" value="1"/>
</dbReference>
<dbReference type="InterPro" id="IPR043129">
    <property type="entry name" value="ATPase_NBD"/>
</dbReference>
<keyword evidence="4" id="KW-0812">Transmembrane</keyword>
<dbReference type="AlphaFoldDB" id="A0A9W6WC46"/>
<keyword evidence="1" id="KW-0547">Nucleotide-binding</keyword>
<dbReference type="Pfam" id="PF00012">
    <property type="entry name" value="HSP70"/>
    <property type="match status" value="1"/>
</dbReference>
<comment type="caution">
    <text evidence="5">The sequence shown here is derived from an EMBL/GenBank/DDBJ whole genome shotgun (WGS) entry which is preliminary data.</text>
</comment>
<keyword evidence="4" id="KW-1133">Transmembrane helix</keyword>
<dbReference type="GO" id="GO:0005524">
    <property type="term" value="F:ATP binding"/>
    <property type="evidence" value="ECO:0007669"/>
    <property type="project" value="UniProtKB-KW"/>
</dbReference>
<proteinExistence type="predicted"/>
<dbReference type="SUPFAM" id="SSF53067">
    <property type="entry name" value="Actin-like ATPase domain"/>
    <property type="match status" value="2"/>
</dbReference>
<evidence type="ECO:0000313" key="5">
    <source>
        <dbReference type="EMBL" id="GLZ80226.1"/>
    </source>
</evidence>